<protein>
    <submittedName>
        <fullName evidence="2">Uncharacterized protein</fullName>
    </submittedName>
</protein>
<feature type="region of interest" description="Disordered" evidence="1">
    <location>
        <begin position="81"/>
        <end position="122"/>
    </location>
</feature>
<dbReference type="Pfam" id="PF11493">
    <property type="entry name" value="TSP9"/>
    <property type="match status" value="1"/>
</dbReference>
<keyword evidence="3" id="KW-1185">Reference proteome</keyword>
<dbReference type="SUPFAM" id="SSF144256">
    <property type="entry name" value="TSP9-like"/>
    <property type="match status" value="1"/>
</dbReference>
<dbReference type="PANTHER" id="PTHR36370">
    <property type="entry name" value="THYLAKOID SOLUBLE PHOSPHOPROTEIN"/>
    <property type="match status" value="1"/>
</dbReference>
<dbReference type="Gramene" id="LPERR07G07440.1">
    <property type="protein sequence ID" value="LPERR07G07440.1"/>
    <property type="gene ID" value="LPERR07G07440"/>
</dbReference>
<dbReference type="InterPro" id="IPR021584">
    <property type="entry name" value="TSP9"/>
</dbReference>
<dbReference type="Proteomes" id="UP000032180">
    <property type="component" value="Chromosome 7"/>
</dbReference>
<accession>A0A0D9WX86</accession>
<reference evidence="2 3" key="1">
    <citation type="submission" date="2012-08" db="EMBL/GenBank/DDBJ databases">
        <title>Oryza genome evolution.</title>
        <authorList>
            <person name="Wing R.A."/>
        </authorList>
    </citation>
    <scope>NUCLEOTIDE SEQUENCE</scope>
</reference>
<sequence>MALVGSVGFGTTVAPVAASPTVAAAGRRLSLRQSVPSRPSATKSVTAAAATEEKGLFDTIFGALYKEEQLLETDPILNKVEGKAPAAASRQTKAGGGAAAKKAAGDGDGNGRFSLGGFSKKE</sequence>
<dbReference type="EnsemblPlants" id="LPERR07G07440.1">
    <property type="protein sequence ID" value="LPERR07G07440.1"/>
    <property type="gene ID" value="LPERR07G07440"/>
</dbReference>
<dbReference type="HOGENOM" id="CLU_138170_0_0_1"/>
<dbReference type="InterPro" id="IPR037244">
    <property type="entry name" value="TSP9_sf"/>
</dbReference>
<dbReference type="PANTHER" id="PTHR36370:SF1">
    <property type="entry name" value="THYLAKOID SOLUBLE PHOSPHOPROTEIN"/>
    <property type="match status" value="1"/>
</dbReference>
<organism evidence="2 3">
    <name type="scientific">Leersia perrieri</name>
    <dbReference type="NCBI Taxonomy" id="77586"/>
    <lineage>
        <taxon>Eukaryota</taxon>
        <taxon>Viridiplantae</taxon>
        <taxon>Streptophyta</taxon>
        <taxon>Embryophyta</taxon>
        <taxon>Tracheophyta</taxon>
        <taxon>Spermatophyta</taxon>
        <taxon>Magnoliopsida</taxon>
        <taxon>Liliopsida</taxon>
        <taxon>Poales</taxon>
        <taxon>Poaceae</taxon>
        <taxon>BOP clade</taxon>
        <taxon>Oryzoideae</taxon>
        <taxon>Oryzeae</taxon>
        <taxon>Oryzinae</taxon>
        <taxon>Leersia</taxon>
    </lineage>
</organism>
<name>A0A0D9WX86_9ORYZ</name>
<proteinExistence type="predicted"/>
<evidence type="ECO:0000256" key="1">
    <source>
        <dbReference type="SAM" id="MobiDB-lite"/>
    </source>
</evidence>
<dbReference type="GO" id="GO:0009507">
    <property type="term" value="C:chloroplast"/>
    <property type="evidence" value="ECO:0007669"/>
    <property type="project" value="TreeGrafter"/>
</dbReference>
<reference evidence="2" key="3">
    <citation type="submission" date="2015-04" db="UniProtKB">
        <authorList>
            <consortium name="EnsemblPlants"/>
        </authorList>
    </citation>
    <scope>IDENTIFICATION</scope>
</reference>
<reference evidence="3" key="2">
    <citation type="submission" date="2013-12" db="EMBL/GenBank/DDBJ databases">
        <authorList>
            <person name="Yu Y."/>
            <person name="Lee S."/>
            <person name="de Baynast K."/>
            <person name="Wissotski M."/>
            <person name="Liu L."/>
            <person name="Talag J."/>
            <person name="Goicoechea J."/>
            <person name="Angelova A."/>
            <person name="Jetty R."/>
            <person name="Kudrna D."/>
            <person name="Golser W."/>
            <person name="Rivera L."/>
            <person name="Zhang J."/>
            <person name="Wing R."/>
        </authorList>
    </citation>
    <scope>NUCLEOTIDE SEQUENCE</scope>
</reference>
<dbReference type="AlphaFoldDB" id="A0A0D9WX86"/>
<evidence type="ECO:0000313" key="3">
    <source>
        <dbReference type="Proteomes" id="UP000032180"/>
    </source>
</evidence>
<evidence type="ECO:0000313" key="2">
    <source>
        <dbReference type="EnsemblPlants" id="LPERR07G07440.1"/>
    </source>
</evidence>
<dbReference type="eggNOG" id="ENOG502S7PX">
    <property type="taxonomic scope" value="Eukaryota"/>
</dbReference>